<protein>
    <submittedName>
        <fullName evidence="1">Uncharacterized protein</fullName>
    </submittedName>
</protein>
<organism evidence="1 2">
    <name type="scientific">Hyalomma asiaticum</name>
    <name type="common">Tick</name>
    <dbReference type="NCBI Taxonomy" id="266040"/>
    <lineage>
        <taxon>Eukaryota</taxon>
        <taxon>Metazoa</taxon>
        <taxon>Ecdysozoa</taxon>
        <taxon>Arthropoda</taxon>
        <taxon>Chelicerata</taxon>
        <taxon>Arachnida</taxon>
        <taxon>Acari</taxon>
        <taxon>Parasitiformes</taxon>
        <taxon>Ixodida</taxon>
        <taxon>Ixodoidea</taxon>
        <taxon>Ixodidae</taxon>
        <taxon>Hyalomminae</taxon>
        <taxon>Hyalomma</taxon>
    </lineage>
</organism>
<sequence length="99" mass="10559">MVAFDAVAGKPSPSPQSAVHRWVETPLYLVPAIDCRSLNLGLGVVPGSGHIFPRAGRRLHYRPELHAGDRLLLLMLSSRPGAALRLSVARAQSRTALGG</sequence>
<dbReference type="EMBL" id="CM023481">
    <property type="protein sequence ID" value="KAH6945535.1"/>
    <property type="molecule type" value="Genomic_DNA"/>
</dbReference>
<comment type="caution">
    <text evidence="1">The sequence shown here is derived from an EMBL/GenBank/DDBJ whole genome shotgun (WGS) entry which is preliminary data.</text>
</comment>
<gene>
    <name evidence="1" type="ORF">HPB50_008896</name>
</gene>
<name>A0ACB7TF30_HYAAI</name>
<evidence type="ECO:0000313" key="2">
    <source>
        <dbReference type="Proteomes" id="UP000821845"/>
    </source>
</evidence>
<keyword evidence="2" id="KW-1185">Reference proteome</keyword>
<reference evidence="1" key="1">
    <citation type="submission" date="2020-05" db="EMBL/GenBank/DDBJ databases">
        <title>Large-scale comparative analyses of tick genomes elucidate their genetic diversity and vector capacities.</title>
        <authorList>
            <person name="Jia N."/>
            <person name="Wang J."/>
            <person name="Shi W."/>
            <person name="Du L."/>
            <person name="Sun Y."/>
            <person name="Zhan W."/>
            <person name="Jiang J."/>
            <person name="Wang Q."/>
            <person name="Zhang B."/>
            <person name="Ji P."/>
            <person name="Sakyi L.B."/>
            <person name="Cui X."/>
            <person name="Yuan T."/>
            <person name="Jiang B."/>
            <person name="Yang W."/>
            <person name="Lam T.T.-Y."/>
            <person name="Chang Q."/>
            <person name="Ding S."/>
            <person name="Wang X."/>
            <person name="Zhu J."/>
            <person name="Ruan X."/>
            <person name="Zhao L."/>
            <person name="Wei J."/>
            <person name="Que T."/>
            <person name="Du C."/>
            <person name="Cheng J."/>
            <person name="Dai P."/>
            <person name="Han X."/>
            <person name="Huang E."/>
            <person name="Gao Y."/>
            <person name="Liu J."/>
            <person name="Shao H."/>
            <person name="Ye R."/>
            <person name="Li L."/>
            <person name="Wei W."/>
            <person name="Wang X."/>
            <person name="Wang C."/>
            <person name="Yang T."/>
            <person name="Huo Q."/>
            <person name="Li W."/>
            <person name="Guo W."/>
            <person name="Chen H."/>
            <person name="Zhou L."/>
            <person name="Ni X."/>
            <person name="Tian J."/>
            <person name="Zhou Y."/>
            <person name="Sheng Y."/>
            <person name="Liu T."/>
            <person name="Pan Y."/>
            <person name="Xia L."/>
            <person name="Li J."/>
            <person name="Zhao F."/>
            <person name="Cao W."/>
        </authorList>
    </citation>
    <scope>NUCLEOTIDE SEQUENCE</scope>
    <source>
        <strain evidence="1">Hyas-2018</strain>
    </source>
</reference>
<accession>A0ACB7TF30</accession>
<proteinExistence type="predicted"/>
<dbReference type="Proteomes" id="UP000821845">
    <property type="component" value="Chromosome 1"/>
</dbReference>
<evidence type="ECO:0000313" key="1">
    <source>
        <dbReference type="EMBL" id="KAH6945535.1"/>
    </source>
</evidence>